<dbReference type="InterPro" id="IPR000253">
    <property type="entry name" value="FHA_dom"/>
</dbReference>
<sequence>MYLLQLYDDAASPDPVEARLLGEGSLMLGRDGEADWTVADPDCALSRRHCRLSAVRGALSLEVLGTNGMIDEATGERVAEDGPALVATPAAWRLGRFRLVATRAPMADTGHDASRTLVSLPPLDATLPVPADWQDAAPVQPYTEGSLLEAFCEGAGLDASLLSSEEPEEIMRRAGALYRQMLLGVGDLMSERDKARARYSLARTTIGGEGNNPFKWAPSQRLAIDLLLAGPSGFLSGPAALKASFEDVKRHLVATFAGLQASLRAAIDSFEPAKLDEGSKRGLFAGRGAGLRDAVAERHAALTREVEGGEPGSLDRAFVEGYDRTERELGRRRG</sequence>
<accession>A0A7W9ANL0</accession>
<feature type="domain" description="FHA" evidence="1">
    <location>
        <begin position="26"/>
        <end position="68"/>
    </location>
</feature>
<reference evidence="2 3" key="1">
    <citation type="submission" date="2020-08" db="EMBL/GenBank/DDBJ databases">
        <title>Genomic Encyclopedia of Type Strains, Phase IV (KMG-IV): sequencing the most valuable type-strain genomes for metagenomic binning, comparative biology and taxonomic classification.</title>
        <authorList>
            <person name="Goeker M."/>
        </authorList>
    </citation>
    <scope>NUCLEOTIDE SEQUENCE [LARGE SCALE GENOMIC DNA]</scope>
    <source>
        <strain evidence="2 3">DSM 27244</strain>
    </source>
</reference>
<dbReference type="CDD" id="cd00060">
    <property type="entry name" value="FHA"/>
    <property type="match status" value="1"/>
</dbReference>
<dbReference type="Pfam" id="PF20232">
    <property type="entry name" value="T6SS_FHA_C"/>
    <property type="match status" value="1"/>
</dbReference>
<dbReference type="Proteomes" id="UP000557739">
    <property type="component" value="Unassembled WGS sequence"/>
</dbReference>
<dbReference type="InterPro" id="IPR008984">
    <property type="entry name" value="SMAD_FHA_dom_sf"/>
</dbReference>
<organism evidence="2 3">
    <name type="scientific">Sphingomonas yantingensis</name>
    <dbReference type="NCBI Taxonomy" id="1241761"/>
    <lineage>
        <taxon>Bacteria</taxon>
        <taxon>Pseudomonadati</taxon>
        <taxon>Pseudomonadota</taxon>
        <taxon>Alphaproteobacteria</taxon>
        <taxon>Sphingomonadales</taxon>
        <taxon>Sphingomonadaceae</taxon>
        <taxon>Sphingomonas</taxon>
    </lineage>
</organism>
<dbReference type="Gene3D" id="2.60.200.20">
    <property type="match status" value="1"/>
</dbReference>
<evidence type="ECO:0000313" key="3">
    <source>
        <dbReference type="Proteomes" id="UP000557739"/>
    </source>
</evidence>
<dbReference type="InterPro" id="IPR046883">
    <property type="entry name" value="T6SS_FHA_C"/>
</dbReference>
<protein>
    <submittedName>
        <fullName evidence="2">Putative component of type VI protein secretion system</fullName>
    </submittedName>
</protein>
<name>A0A7W9ANL0_9SPHN</name>
<proteinExistence type="predicted"/>
<gene>
    <name evidence="2" type="ORF">FHR19_001052</name>
</gene>
<dbReference type="AlphaFoldDB" id="A0A7W9ANL0"/>
<keyword evidence="3" id="KW-1185">Reference proteome</keyword>
<dbReference type="EMBL" id="JACIJJ010000001">
    <property type="protein sequence ID" value="MBB5697727.1"/>
    <property type="molecule type" value="Genomic_DNA"/>
</dbReference>
<evidence type="ECO:0000313" key="2">
    <source>
        <dbReference type="EMBL" id="MBB5697727.1"/>
    </source>
</evidence>
<dbReference type="SUPFAM" id="SSF49879">
    <property type="entry name" value="SMAD/FHA domain"/>
    <property type="match status" value="1"/>
</dbReference>
<evidence type="ECO:0000259" key="1">
    <source>
        <dbReference type="PROSITE" id="PS50006"/>
    </source>
</evidence>
<dbReference type="PROSITE" id="PS50006">
    <property type="entry name" value="FHA_DOMAIN"/>
    <property type="match status" value="1"/>
</dbReference>
<comment type="caution">
    <text evidence="2">The sequence shown here is derived from an EMBL/GenBank/DDBJ whole genome shotgun (WGS) entry which is preliminary data.</text>
</comment>
<dbReference type="RefSeq" id="WP_184025200.1">
    <property type="nucleotide sequence ID" value="NZ_JACIJJ010000001.1"/>
</dbReference>